<dbReference type="EMBL" id="CP006880">
    <property type="protein sequence ID" value="AJD46344.1"/>
    <property type="molecule type" value="Genomic_DNA"/>
</dbReference>
<dbReference type="GO" id="GO:0003964">
    <property type="term" value="F:RNA-directed DNA polymerase activity"/>
    <property type="evidence" value="ECO:0007669"/>
    <property type="project" value="UniProtKB-KW"/>
</dbReference>
<dbReference type="InterPro" id="IPR000477">
    <property type="entry name" value="RT_dom"/>
</dbReference>
<gene>
    <name evidence="4" type="ORF">RGR602_PC02325</name>
</gene>
<dbReference type="KEGG" id="rga:RGR602_PC02325"/>
<evidence type="ECO:0000256" key="2">
    <source>
        <dbReference type="SAM" id="MobiDB-lite"/>
    </source>
</evidence>
<accession>A0A0B4XE85</accession>
<dbReference type="CDD" id="cd01651">
    <property type="entry name" value="RT_G2_intron"/>
    <property type="match status" value="1"/>
</dbReference>
<dbReference type="PANTHER" id="PTHR34047">
    <property type="entry name" value="NUCLEAR INTRON MATURASE 1, MITOCHONDRIAL-RELATED"/>
    <property type="match status" value="1"/>
</dbReference>
<dbReference type="NCBIfam" id="TIGR04416">
    <property type="entry name" value="group_II_RT_mat"/>
    <property type="match status" value="1"/>
</dbReference>
<dbReference type="InterPro" id="IPR051083">
    <property type="entry name" value="GrpII_Intron_Splice-Mob/Def"/>
</dbReference>
<protein>
    <submittedName>
        <fullName evidence="4">Reverse transcriptase protein</fullName>
        <ecNumber evidence="4">2.7.7.49</ecNumber>
    </submittedName>
</protein>
<reference evidence="4 5" key="1">
    <citation type="submission" date="2013-11" db="EMBL/GenBank/DDBJ databases">
        <title>Complete genome sequence of Rhizobium gallicum bv. gallicum R602.</title>
        <authorList>
            <person name="Bustos P."/>
            <person name="Santamaria R.I."/>
            <person name="Lozano L."/>
            <person name="Acosta J.L."/>
            <person name="Ormeno-Orrillo E."/>
            <person name="Rogel M.A."/>
            <person name="Romero D."/>
            <person name="Cevallos M.A."/>
            <person name="Martinez-Romero E."/>
            <person name="Gonzalez V."/>
        </authorList>
    </citation>
    <scope>NUCLEOTIDE SEQUENCE [LARGE SCALE GENOMIC DNA]</scope>
    <source>
        <strain evidence="4 5">R602</strain>
        <plasmid evidence="4 5">pRgalR602c</plasmid>
    </source>
</reference>
<dbReference type="HOGENOM" id="CLU_013584_2_0_5"/>
<dbReference type="Pfam" id="PF00078">
    <property type="entry name" value="RVT_1"/>
    <property type="match status" value="1"/>
</dbReference>
<evidence type="ECO:0000256" key="1">
    <source>
        <dbReference type="ARBA" id="ARBA00034120"/>
    </source>
</evidence>
<dbReference type="Pfam" id="PF08388">
    <property type="entry name" value="GIIM"/>
    <property type="match status" value="1"/>
</dbReference>
<name>A0A0B4XE85_9HYPH</name>
<keyword evidence="4" id="KW-0614">Plasmid</keyword>
<dbReference type="InterPro" id="IPR043502">
    <property type="entry name" value="DNA/RNA_pol_sf"/>
</dbReference>
<dbReference type="Proteomes" id="UP000031368">
    <property type="component" value="Plasmid pRgalR602c"/>
</dbReference>
<dbReference type="InterPro" id="IPR013597">
    <property type="entry name" value="Mat_intron_G2"/>
</dbReference>
<dbReference type="PROSITE" id="PS50878">
    <property type="entry name" value="RT_POL"/>
    <property type="match status" value="1"/>
</dbReference>
<keyword evidence="4" id="KW-0548">Nucleotidyltransferase</keyword>
<dbReference type="AlphaFoldDB" id="A0A0B4XE85"/>
<keyword evidence="4" id="KW-0808">Transferase</keyword>
<comment type="similarity">
    <text evidence="1">Belongs to the bacterial reverse transcriptase family.</text>
</comment>
<evidence type="ECO:0000313" key="5">
    <source>
        <dbReference type="Proteomes" id="UP000031368"/>
    </source>
</evidence>
<dbReference type="PANTHER" id="PTHR34047:SF8">
    <property type="entry name" value="PROTEIN YKFC"/>
    <property type="match status" value="1"/>
</dbReference>
<feature type="domain" description="Reverse transcriptase" evidence="3">
    <location>
        <begin position="82"/>
        <end position="356"/>
    </location>
</feature>
<geneLocation type="plasmid" evidence="4 5">
    <name>pRgalR602c</name>
</geneLocation>
<sequence length="505" mass="58580">MDMDRRADLAWILGVQRKLYQWSKAHPDEGWRDMWGWLTDPRTLRHAWRRVASNKGGRTAGIDGLTVGRIRKRGEDRFLKELQAELRSGAYRPSPARRKLIPKPGKPGQFRPLGIPTVKDRVVQGAIKILLEPIFEAQFWRVSYGFRPGRSTHGALENIRATIQPRKRDGDGHRTRLPYPWIIEGDIKGCFDNINHHLLMNRVRLRVADRRVVRLIGQFLKVGVMAEDQFIRTEAGTPQGGIISPLLANIALSAIEERYERWVEHRSKIRAHRQGDGVAAARGARQRDDRAGLCICYPVRYADDFVVMVSGTEDDAKAEKSALAEHLRLTTGLELSPEKTRVTAVTEGFEFLGFHVTMRWDKRYGYGPRVEIPKAKAADLRRKAKLCTTRRTARSLGETLQEINPILRGWANYYRYCARAGRVFTDLDWYVGKRLWLWLRRKRPKTHGRNILRDHRLRSLRRPTRRLWREGHVEQHLLAWTSVCRYRYDWMDSPDFAMSSGELDA</sequence>
<evidence type="ECO:0000313" key="4">
    <source>
        <dbReference type="EMBL" id="AJD46344.1"/>
    </source>
</evidence>
<organism evidence="4 5">
    <name type="scientific">Rhizobium gallicum bv. gallicum R602sp</name>
    <dbReference type="NCBI Taxonomy" id="1041138"/>
    <lineage>
        <taxon>Bacteria</taxon>
        <taxon>Pseudomonadati</taxon>
        <taxon>Pseudomonadota</taxon>
        <taxon>Alphaproteobacteria</taxon>
        <taxon>Hyphomicrobiales</taxon>
        <taxon>Rhizobiaceae</taxon>
        <taxon>Rhizobium/Agrobacterium group</taxon>
        <taxon>Rhizobium</taxon>
    </lineage>
</organism>
<dbReference type="EC" id="2.7.7.49" evidence="4"/>
<feature type="region of interest" description="Disordered" evidence="2">
    <location>
        <begin position="93"/>
        <end position="113"/>
    </location>
</feature>
<dbReference type="SUPFAM" id="SSF56672">
    <property type="entry name" value="DNA/RNA polymerases"/>
    <property type="match status" value="1"/>
</dbReference>
<keyword evidence="5" id="KW-1185">Reference proteome</keyword>
<keyword evidence="4" id="KW-0695">RNA-directed DNA polymerase</keyword>
<dbReference type="InterPro" id="IPR030931">
    <property type="entry name" value="Group_II_RT_mat"/>
</dbReference>
<evidence type="ECO:0000259" key="3">
    <source>
        <dbReference type="PROSITE" id="PS50878"/>
    </source>
</evidence>
<proteinExistence type="inferred from homology"/>